<dbReference type="RefSeq" id="WP_344541537.1">
    <property type="nucleotide sequence ID" value="NZ_BAAATD010000003.1"/>
</dbReference>
<comment type="caution">
    <text evidence="2">The sequence shown here is derived from an EMBL/GenBank/DDBJ whole genome shotgun (WGS) entry which is preliminary data.</text>
</comment>
<gene>
    <name evidence="2" type="ORF">GCM10010411_31620</name>
</gene>
<dbReference type="Gene3D" id="1.20.910.10">
    <property type="entry name" value="Heme oxygenase-like"/>
    <property type="match status" value="1"/>
</dbReference>
<evidence type="ECO:0000313" key="2">
    <source>
        <dbReference type="EMBL" id="GAA2595837.1"/>
    </source>
</evidence>
<evidence type="ECO:0000256" key="1">
    <source>
        <dbReference type="SAM" id="MobiDB-lite"/>
    </source>
</evidence>
<reference evidence="2 3" key="1">
    <citation type="journal article" date="2019" name="Int. J. Syst. Evol. Microbiol.">
        <title>The Global Catalogue of Microorganisms (GCM) 10K type strain sequencing project: providing services to taxonomists for standard genome sequencing and annotation.</title>
        <authorList>
            <consortium name="The Broad Institute Genomics Platform"/>
            <consortium name="The Broad Institute Genome Sequencing Center for Infectious Disease"/>
            <person name="Wu L."/>
            <person name="Ma J."/>
        </authorList>
    </citation>
    <scope>NUCLEOTIDE SEQUENCE [LARGE SCALE GENOMIC DNA]</scope>
    <source>
        <strain evidence="2 3">JCM 6833</strain>
    </source>
</reference>
<keyword evidence="3" id="KW-1185">Reference proteome</keyword>
<name>A0ABN3PPM7_9ACTN</name>
<proteinExistence type="predicted"/>
<protein>
    <submittedName>
        <fullName evidence="2">Iron-containing redox enzyme family protein</fullName>
    </submittedName>
</protein>
<dbReference type="SMART" id="SM01236">
    <property type="entry name" value="Haem_oxygenase_2"/>
    <property type="match status" value="1"/>
</dbReference>
<sequence length="360" mass="38905">MTANVMDSALTVTPEAEAPPLPEPRGPLSEAVLAMLRRSPQSAGSGSPSPATVAGADPLGEDLQLALYVCYELHYRGFAGVAAGWEWEPSLLAVRASMEREFLGSLREHVPGGDDVAGVIDELLVEPVDADGVSRHLRDSGERWQLREYVAHRSLYHLKEADPQAWVIPRLRGRAKAALVAVEFDEYGGGRAERMHSRLFADLMEELGLDPAYGAYLDAAPAVMLANVNMMSLFGLHRALRGAMVGHFAVVEITSPPGAQRMARALERLDVGPRGLRFFTEHVVADAVHEQVMRRDVIGGLLESEPGLASDIVLGVQATGFLEDRLAGHLLGRWRSAPARSSLRRPLEGDGCFGTDHGGN</sequence>
<dbReference type="Pfam" id="PF14518">
    <property type="entry name" value="Haem_oxygenas_2"/>
    <property type="match status" value="1"/>
</dbReference>
<dbReference type="SUPFAM" id="SSF48613">
    <property type="entry name" value="Heme oxygenase-like"/>
    <property type="match status" value="1"/>
</dbReference>
<feature type="region of interest" description="Disordered" evidence="1">
    <location>
        <begin position="1"/>
        <end position="27"/>
    </location>
</feature>
<dbReference type="InterPro" id="IPR016084">
    <property type="entry name" value="Haem_Oase-like_multi-hlx"/>
</dbReference>
<organism evidence="2 3">
    <name type="scientific">Actinomadura fulvescens</name>
    <dbReference type="NCBI Taxonomy" id="46160"/>
    <lineage>
        <taxon>Bacteria</taxon>
        <taxon>Bacillati</taxon>
        <taxon>Actinomycetota</taxon>
        <taxon>Actinomycetes</taxon>
        <taxon>Streptosporangiales</taxon>
        <taxon>Thermomonosporaceae</taxon>
        <taxon>Actinomadura</taxon>
    </lineage>
</organism>
<evidence type="ECO:0000313" key="3">
    <source>
        <dbReference type="Proteomes" id="UP001501509"/>
    </source>
</evidence>
<dbReference type="Proteomes" id="UP001501509">
    <property type="component" value="Unassembled WGS sequence"/>
</dbReference>
<accession>A0ABN3PPM7</accession>
<dbReference type="EMBL" id="BAAATD010000003">
    <property type="protein sequence ID" value="GAA2595837.1"/>
    <property type="molecule type" value="Genomic_DNA"/>
</dbReference>